<gene>
    <name evidence="5" type="ORF">CBER1_00310</name>
</gene>
<dbReference type="AlphaFoldDB" id="A0A2S6C1E0"/>
<feature type="compositionally biased region" description="Low complexity" evidence="3">
    <location>
        <begin position="161"/>
        <end position="173"/>
    </location>
</feature>
<sequence length="1194" mass="133120">MPHATADENGVPMDEDAAINSFLRDQDGGGVDYGDREFDQTDKADDAIDFEDISDDDLPEEQEAAGEPEEGREDELENNLFKQVADYNAQSEPRPTNGFHDSSEPDLFGETEEGNDLFGERMSSSPEVERHSQHTSAQVRSSGLALPKSTLALPTHTGAYPSANSYSQLSPSSASPPPVTDQGYAGLSPTSMTSEDEDEDLDPQVALQRRLFKVSKLRATGDEADENSGEADMVTFYQLYPDYEKTQAPRFVQLFPPRAVEYKGKAPLKPPKAVVPTKISLDLLHDQERGFKSLVARNKSGQESTFNNSLVQADVKHAADSDSDEDLVLDEFEDGERIAGLTMHDLALICQDWDIPSLNSEDDGSASDVEMDLANGDWDEEERSRPSKKRKLGNFKPRSTNPLREPQLPLEDPERTTAKLAKAVALDLNDPNLLIDEHAPQTKRKLKRMLGDSKRDSAFNRDLAKRYNISNDHAYDLLKENHQHKVRSTLGSMAVEHSFPAAKLQFPFYKVSLDAKAKRAFHRPHLDLRQQPPTREHRFHKIKHIKRKHVRGRDAKEVFAKAEDLSLGDSASILLLEYSEEAPMMLSNFGMGNRLINYYRKQHADDQERGEKKEIGEAQVLMTQDKSPFANFGHVDKGETVPTLQNGMYRAPIFNHTPKHTDFVIGISSTYEGGDRFYLRNVENLYTVGQQFPLAEVPGQHSRRVTDAAKKRLRALSYRIYTKSLTRRDKVLDNASLMPHLPGHDMPQTRSKMREFMKYERVTNKGDGSTGVWVPHPGQPVPDAETLRSWIRPEDVCLLDSMQVGVQHLTDLGINEGKDVDEDKDIDEGANIELQLAPWRATKNFLNACQNKAMLKLHGDGDPTGQGLAFSFVKTSMKGGFQAQGESVEDRLDKQKRKDNGGHSYNVRRQQEQYDESIRRIWESQRQSLMKTEEISDDDMDDEPDRSAEYNMGRVHTPRSSVSTPAAFAGRHDDDYMSQFSGHSAGRGDKTLVITRSQGLDQFGQPLPDITEMVTNPAVIREYRKRVLEREYANADITNYVPTGDAEKDEFARQHIAKELARIQRNADRREAREKAKARNASATSPPAAASPAADADGSASAANNGAENAPQKGKGRSKDGTARKCANCGQVGHIKTNRKLVPTTFTCPFCSHRNKIGEDGNGIHGRKGGKPASANGGNAVSNFATTTFSNFQL</sequence>
<feature type="domain" description="Transcription initiation factor TFIID subunit 1 histone acetyltransferase" evidence="4">
    <location>
        <begin position="467"/>
        <end position="929"/>
    </location>
</feature>
<dbReference type="PANTHER" id="PTHR13900:SF0">
    <property type="entry name" value="TRANSCRIPTION INITIATION FACTOR TFIID SUBUNIT 1"/>
    <property type="match status" value="1"/>
</dbReference>
<dbReference type="Pfam" id="PF12157">
    <property type="entry name" value="DUF3591"/>
    <property type="match status" value="1"/>
</dbReference>
<dbReference type="OrthoDB" id="5752at2759"/>
<feature type="compositionally biased region" description="Basic and acidic residues" evidence="3">
    <location>
        <begin position="888"/>
        <end position="901"/>
    </location>
</feature>
<dbReference type="GO" id="GO:0051123">
    <property type="term" value="P:RNA polymerase II preinitiation complex assembly"/>
    <property type="evidence" value="ECO:0007669"/>
    <property type="project" value="TreeGrafter"/>
</dbReference>
<feature type="region of interest" description="Disordered" evidence="3">
    <location>
        <begin position="1"/>
        <end position="201"/>
    </location>
</feature>
<feature type="compositionally biased region" description="Acidic residues" evidence="3">
    <location>
        <begin position="47"/>
        <end position="77"/>
    </location>
</feature>
<feature type="compositionally biased region" description="Basic and acidic residues" evidence="3">
    <location>
        <begin position="33"/>
        <end position="46"/>
    </location>
</feature>
<dbReference type="EMBL" id="PNEN01000578">
    <property type="protein sequence ID" value="PPJ53541.1"/>
    <property type="molecule type" value="Genomic_DNA"/>
</dbReference>
<dbReference type="InterPro" id="IPR040240">
    <property type="entry name" value="TAF1"/>
</dbReference>
<protein>
    <recommendedName>
        <fullName evidence="4">Transcription initiation factor TFIID subunit 1 histone acetyltransferase domain-containing protein</fullName>
    </recommendedName>
</protein>
<evidence type="ECO:0000313" key="5">
    <source>
        <dbReference type="EMBL" id="PPJ53541.1"/>
    </source>
</evidence>
<comment type="subcellular location">
    <subcellularLocation>
        <location evidence="1">Nucleus</location>
    </subcellularLocation>
</comment>
<name>A0A2S6C1E0_9PEZI</name>
<dbReference type="STRING" id="357750.A0A2S6C1E0"/>
<dbReference type="GO" id="GO:0016251">
    <property type="term" value="F:RNA polymerase II general transcription initiation factor activity"/>
    <property type="evidence" value="ECO:0007669"/>
    <property type="project" value="InterPro"/>
</dbReference>
<dbReference type="GO" id="GO:0005669">
    <property type="term" value="C:transcription factor TFIID complex"/>
    <property type="evidence" value="ECO:0007669"/>
    <property type="project" value="InterPro"/>
</dbReference>
<evidence type="ECO:0000313" key="6">
    <source>
        <dbReference type="Proteomes" id="UP000237631"/>
    </source>
</evidence>
<evidence type="ECO:0000256" key="3">
    <source>
        <dbReference type="SAM" id="MobiDB-lite"/>
    </source>
</evidence>
<dbReference type="GO" id="GO:0017025">
    <property type="term" value="F:TBP-class protein binding"/>
    <property type="evidence" value="ECO:0007669"/>
    <property type="project" value="InterPro"/>
</dbReference>
<accession>A0A2S6C1E0</accession>
<feature type="region of interest" description="Disordered" evidence="3">
    <location>
        <begin position="881"/>
        <end position="912"/>
    </location>
</feature>
<feature type="region of interest" description="Disordered" evidence="3">
    <location>
        <begin position="1066"/>
        <end position="1125"/>
    </location>
</feature>
<dbReference type="Proteomes" id="UP000237631">
    <property type="component" value="Unassembled WGS sequence"/>
</dbReference>
<reference evidence="6" key="1">
    <citation type="journal article" date="2017" name="bioRxiv">
        <title>Conservation of a gene cluster reveals novel cercosporin biosynthetic mechanisms and extends production to the genus Colletotrichum.</title>
        <authorList>
            <person name="de Jonge R."/>
            <person name="Ebert M.K."/>
            <person name="Huitt-Roehl C.R."/>
            <person name="Pal P."/>
            <person name="Suttle J.C."/>
            <person name="Spanner R.E."/>
            <person name="Neubauer J.D."/>
            <person name="Jurick W.M.II."/>
            <person name="Stott K.A."/>
            <person name="Secor G.A."/>
            <person name="Thomma B.P.H.J."/>
            <person name="Van de Peer Y."/>
            <person name="Townsend C.A."/>
            <person name="Bolton M.D."/>
        </authorList>
    </citation>
    <scope>NUCLEOTIDE SEQUENCE [LARGE SCALE GENOMIC DNA]</scope>
    <source>
        <strain evidence="6">CBS538.71</strain>
    </source>
</reference>
<dbReference type="InterPro" id="IPR022591">
    <property type="entry name" value="TAF1_HAT_dom"/>
</dbReference>
<evidence type="ECO:0000259" key="4">
    <source>
        <dbReference type="Pfam" id="PF12157"/>
    </source>
</evidence>
<dbReference type="PANTHER" id="PTHR13900">
    <property type="entry name" value="TRANSCRIPTION INITIATION FACTOR TFIID"/>
    <property type="match status" value="1"/>
</dbReference>
<keyword evidence="6" id="KW-1185">Reference proteome</keyword>
<proteinExistence type="predicted"/>
<feature type="region of interest" description="Disordered" evidence="3">
    <location>
        <begin position="375"/>
        <end position="410"/>
    </location>
</feature>
<evidence type="ECO:0000256" key="2">
    <source>
        <dbReference type="ARBA" id="ARBA00023242"/>
    </source>
</evidence>
<feature type="compositionally biased region" description="Basic and acidic residues" evidence="3">
    <location>
        <begin position="1066"/>
        <end position="1077"/>
    </location>
</feature>
<keyword evidence="2" id="KW-0539">Nucleus</keyword>
<dbReference type="GO" id="GO:0004402">
    <property type="term" value="F:histone acetyltransferase activity"/>
    <property type="evidence" value="ECO:0007669"/>
    <property type="project" value="InterPro"/>
</dbReference>
<organism evidence="5 6">
    <name type="scientific">Cercospora berteroae</name>
    <dbReference type="NCBI Taxonomy" id="357750"/>
    <lineage>
        <taxon>Eukaryota</taxon>
        <taxon>Fungi</taxon>
        <taxon>Dikarya</taxon>
        <taxon>Ascomycota</taxon>
        <taxon>Pezizomycotina</taxon>
        <taxon>Dothideomycetes</taxon>
        <taxon>Dothideomycetidae</taxon>
        <taxon>Mycosphaerellales</taxon>
        <taxon>Mycosphaerellaceae</taxon>
        <taxon>Cercospora</taxon>
    </lineage>
</organism>
<comment type="caution">
    <text evidence="5">The sequence shown here is derived from an EMBL/GenBank/DDBJ whole genome shotgun (WGS) entry which is preliminary data.</text>
</comment>
<evidence type="ECO:0000256" key="1">
    <source>
        <dbReference type="ARBA" id="ARBA00004123"/>
    </source>
</evidence>
<feature type="compositionally biased region" description="Low complexity" evidence="3">
    <location>
        <begin position="1079"/>
        <end position="1111"/>
    </location>
</feature>